<protein>
    <submittedName>
        <fullName evidence="2">Uncharacterized protein</fullName>
    </submittedName>
</protein>
<evidence type="ECO:0000313" key="2">
    <source>
        <dbReference type="EMBL" id="GAA0532620.1"/>
    </source>
</evidence>
<sequence>MAKSQFPVMQASAGPLGKVIRWLFGIAAVVLVVRYPGEAATWVQTVLAWLGSAVEGIVTFLRAVGG</sequence>
<reference evidence="2 3" key="1">
    <citation type="journal article" date="2019" name="Int. J. Syst. Evol. Microbiol.">
        <title>The Global Catalogue of Microorganisms (GCM) 10K type strain sequencing project: providing services to taxonomists for standard genome sequencing and annotation.</title>
        <authorList>
            <consortium name="The Broad Institute Genomics Platform"/>
            <consortium name="The Broad Institute Genome Sequencing Center for Infectious Disease"/>
            <person name="Wu L."/>
            <person name="Ma J."/>
        </authorList>
    </citation>
    <scope>NUCLEOTIDE SEQUENCE [LARGE SCALE GENOMIC DNA]</scope>
    <source>
        <strain evidence="2 3">JCM 10303</strain>
    </source>
</reference>
<proteinExistence type="predicted"/>
<keyword evidence="3" id="KW-1185">Reference proteome</keyword>
<dbReference type="EMBL" id="BAAAGS010000021">
    <property type="protein sequence ID" value="GAA0532620.1"/>
    <property type="molecule type" value="Genomic_DNA"/>
</dbReference>
<dbReference type="Proteomes" id="UP001500729">
    <property type="component" value="Unassembled WGS sequence"/>
</dbReference>
<organism evidence="2 3">
    <name type="scientific">Saccharopolyspora erythraea</name>
    <name type="common">Streptomyces erythraeus</name>
    <dbReference type="NCBI Taxonomy" id="1836"/>
    <lineage>
        <taxon>Bacteria</taxon>
        <taxon>Bacillati</taxon>
        <taxon>Actinomycetota</taxon>
        <taxon>Actinomycetes</taxon>
        <taxon>Pseudonocardiales</taxon>
        <taxon>Pseudonocardiaceae</taxon>
        <taxon>Saccharopolyspora</taxon>
    </lineage>
</organism>
<dbReference type="RefSeq" id="WP_011873262.1">
    <property type="nucleotide sequence ID" value="NZ_BAAAGS010000021.1"/>
</dbReference>
<evidence type="ECO:0000256" key="1">
    <source>
        <dbReference type="SAM" id="Phobius"/>
    </source>
</evidence>
<accession>A0ABN1D477</accession>
<keyword evidence="1" id="KW-0812">Transmembrane</keyword>
<comment type="caution">
    <text evidence="2">The sequence shown here is derived from an EMBL/GenBank/DDBJ whole genome shotgun (WGS) entry which is preliminary data.</text>
</comment>
<feature type="transmembrane region" description="Helical" evidence="1">
    <location>
        <begin position="42"/>
        <end position="64"/>
    </location>
</feature>
<name>A0ABN1D477_SACER</name>
<evidence type="ECO:0000313" key="3">
    <source>
        <dbReference type="Proteomes" id="UP001500729"/>
    </source>
</evidence>
<keyword evidence="1" id="KW-0472">Membrane</keyword>
<gene>
    <name evidence="2" type="ORF">GCM10009533_34640</name>
</gene>
<keyword evidence="1" id="KW-1133">Transmembrane helix</keyword>
<feature type="transmembrane region" description="Helical" evidence="1">
    <location>
        <begin position="20"/>
        <end position="36"/>
    </location>
</feature>